<dbReference type="PROSITE" id="PS50950">
    <property type="entry name" value="ZF_THAP"/>
    <property type="match status" value="1"/>
</dbReference>
<evidence type="ECO:0000256" key="1">
    <source>
        <dbReference type="ARBA" id="ARBA00022723"/>
    </source>
</evidence>
<organism evidence="9 10">
    <name type="scientific">Glossina austeni</name>
    <name type="common">Savannah tsetse fly</name>
    <dbReference type="NCBI Taxonomy" id="7395"/>
    <lineage>
        <taxon>Eukaryota</taxon>
        <taxon>Metazoa</taxon>
        <taxon>Ecdysozoa</taxon>
        <taxon>Arthropoda</taxon>
        <taxon>Hexapoda</taxon>
        <taxon>Insecta</taxon>
        <taxon>Pterygota</taxon>
        <taxon>Neoptera</taxon>
        <taxon>Endopterygota</taxon>
        <taxon>Diptera</taxon>
        <taxon>Brachycera</taxon>
        <taxon>Muscomorpha</taxon>
        <taxon>Hippoboscoidea</taxon>
        <taxon>Glossinidae</taxon>
        <taxon>Glossina</taxon>
    </lineage>
</organism>
<dbReference type="GO" id="GO:0003677">
    <property type="term" value="F:DNA binding"/>
    <property type="evidence" value="ECO:0007669"/>
    <property type="project" value="UniProtKB-UniRule"/>
</dbReference>
<evidence type="ECO:0000256" key="6">
    <source>
        <dbReference type="SAM" id="Coils"/>
    </source>
</evidence>
<evidence type="ECO:0000313" key="10">
    <source>
        <dbReference type="Proteomes" id="UP000078200"/>
    </source>
</evidence>
<dbReference type="VEuPathDB" id="VectorBase:GAUT038310"/>
<dbReference type="Gene3D" id="1.20.5.170">
    <property type="match status" value="1"/>
</dbReference>
<reference evidence="9" key="1">
    <citation type="submission" date="2020-05" db="UniProtKB">
        <authorList>
            <consortium name="EnsemblMetazoa"/>
        </authorList>
    </citation>
    <scope>IDENTIFICATION</scope>
    <source>
        <strain evidence="9">TTRI</strain>
    </source>
</reference>
<dbReference type="EnsemblMetazoa" id="GAUT038310-RA">
    <property type="protein sequence ID" value="GAUT038310-PA"/>
    <property type="gene ID" value="GAUT038310"/>
</dbReference>
<dbReference type="GO" id="GO:0008270">
    <property type="term" value="F:zinc ion binding"/>
    <property type="evidence" value="ECO:0007669"/>
    <property type="project" value="UniProtKB-KW"/>
</dbReference>
<keyword evidence="1" id="KW-0479">Metal-binding</keyword>
<accession>A0A1A9VI87</accession>
<feature type="coiled-coil region" evidence="6">
    <location>
        <begin position="226"/>
        <end position="295"/>
    </location>
</feature>
<keyword evidence="10" id="KW-1185">Reference proteome</keyword>
<dbReference type="SMART" id="SM00692">
    <property type="entry name" value="DM3"/>
    <property type="match status" value="1"/>
</dbReference>
<sequence>MSRMTSFQILMQAARRKSFSTCGNNKNGRYSADQDDSDDSKRLLRKQHSPKNLLKIKNREYQNFSQNTKSTLYFIFEMVKTCIVRKCRNTYSPNVRRAIFKIPQDELKYYLELLRISNVKNKRYYICSDHFDPRYITNFANSSILSRGAIPTLNLDKMDQQLDKMACNTSGNAPLIQMELGNDLNKSSTSKWSMGNLEKVQNTISLENRMQNTTCLENEMQNIPSLENVMQNITSLENEMKIFKNEIEQLRNKIISLQNENASLQKENASLQKENASLQKENSYLQSNLKMYQKDNRREKLT</sequence>
<evidence type="ECO:0000256" key="7">
    <source>
        <dbReference type="SAM" id="MobiDB-lite"/>
    </source>
</evidence>
<dbReference type="Proteomes" id="UP000078200">
    <property type="component" value="Unassembled WGS sequence"/>
</dbReference>
<evidence type="ECO:0000313" key="9">
    <source>
        <dbReference type="EnsemblMetazoa" id="GAUT038310-PA"/>
    </source>
</evidence>
<keyword evidence="6" id="KW-0175">Coiled coil</keyword>
<dbReference type="InterPro" id="IPR006612">
    <property type="entry name" value="THAP_Znf"/>
</dbReference>
<dbReference type="SMART" id="SM00980">
    <property type="entry name" value="THAP"/>
    <property type="match status" value="1"/>
</dbReference>
<keyword evidence="3" id="KW-0862">Zinc</keyword>
<evidence type="ECO:0000256" key="3">
    <source>
        <dbReference type="ARBA" id="ARBA00022833"/>
    </source>
</evidence>
<feature type="domain" description="THAP-type" evidence="8">
    <location>
        <begin position="78"/>
        <end position="154"/>
    </location>
</feature>
<evidence type="ECO:0000256" key="5">
    <source>
        <dbReference type="PROSITE-ProRule" id="PRU00309"/>
    </source>
</evidence>
<proteinExistence type="predicted"/>
<protein>
    <recommendedName>
        <fullName evidence="8">THAP-type domain-containing protein</fullName>
    </recommendedName>
</protein>
<dbReference type="SUPFAM" id="SSF57716">
    <property type="entry name" value="Glucocorticoid receptor-like (DNA-binding domain)"/>
    <property type="match status" value="1"/>
</dbReference>
<keyword evidence="2 5" id="KW-0863">Zinc-finger</keyword>
<keyword evidence="4 5" id="KW-0238">DNA-binding</keyword>
<evidence type="ECO:0000256" key="4">
    <source>
        <dbReference type="ARBA" id="ARBA00023125"/>
    </source>
</evidence>
<dbReference type="Pfam" id="PF05485">
    <property type="entry name" value="THAP"/>
    <property type="match status" value="1"/>
</dbReference>
<name>A0A1A9VI87_GLOAU</name>
<evidence type="ECO:0000256" key="2">
    <source>
        <dbReference type="ARBA" id="ARBA00022771"/>
    </source>
</evidence>
<dbReference type="AlphaFoldDB" id="A0A1A9VI87"/>
<evidence type="ECO:0000259" key="8">
    <source>
        <dbReference type="PROSITE" id="PS50950"/>
    </source>
</evidence>
<feature type="region of interest" description="Disordered" evidence="7">
    <location>
        <begin position="20"/>
        <end position="40"/>
    </location>
</feature>